<dbReference type="EnsemblPlants" id="MELO3C030102.2.1">
    <property type="protein sequence ID" value="MELO3C030102.2.1"/>
    <property type="gene ID" value="MELO3C030102.2"/>
</dbReference>
<evidence type="ECO:0000313" key="1">
    <source>
        <dbReference type="EnsemblPlants" id="MELO3C030102.2.1"/>
    </source>
</evidence>
<name>A0A9I9E831_CUCME</name>
<accession>A0A9I9E831</accession>
<organism evidence="1">
    <name type="scientific">Cucumis melo</name>
    <name type="common">Muskmelon</name>
    <dbReference type="NCBI Taxonomy" id="3656"/>
    <lineage>
        <taxon>Eukaryota</taxon>
        <taxon>Viridiplantae</taxon>
        <taxon>Streptophyta</taxon>
        <taxon>Embryophyta</taxon>
        <taxon>Tracheophyta</taxon>
        <taxon>Spermatophyta</taxon>
        <taxon>Magnoliopsida</taxon>
        <taxon>eudicotyledons</taxon>
        <taxon>Gunneridae</taxon>
        <taxon>Pentapetalae</taxon>
        <taxon>rosids</taxon>
        <taxon>fabids</taxon>
        <taxon>Cucurbitales</taxon>
        <taxon>Cucurbitaceae</taxon>
        <taxon>Benincaseae</taxon>
        <taxon>Cucumis</taxon>
    </lineage>
</organism>
<proteinExistence type="predicted"/>
<sequence>MEISTIVNDAHTRPAKFTSTFFGGDVSYRVRVSVRNLELCYSLKIIVRRQYSWALLKKFRPFSPRNPVGLGSVCLDSGGRIGMSDCFCLVILFLSKFKYKVGAVCDRIGLRFYEIFSLSLPLSTRKILSSLEKHTKLKIQHTSRWIFPSFVSLNILCDVQPPSFEEGNPTRTSFRNNPFIFTNHQSGKILTSLIR</sequence>
<dbReference type="Gramene" id="MELO3C030102.2.1">
    <property type="protein sequence ID" value="MELO3C030102.2.1"/>
    <property type="gene ID" value="MELO3C030102.2"/>
</dbReference>
<reference evidence="1" key="1">
    <citation type="submission" date="2023-03" db="UniProtKB">
        <authorList>
            <consortium name="EnsemblPlants"/>
        </authorList>
    </citation>
    <scope>IDENTIFICATION</scope>
</reference>
<dbReference type="AlphaFoldDB" id="A0A9I9E831"/>
<protein>
    <submittedName>
        <fullName evidence="1">Uncharacterized protein</fullName>
    </submittedName>
</protein>